<reference evidence="1 2" key="1">
    <citation type="journal article" date="2021" name="Hortic Res">
        <title>High-quality reference genome and annotation aids understanding of berry development for evergreen blueberry (Vaccinium darrowii).</title>
        <authorList>
            <person name="Yu J."/>
            <person name="Hulse-Kemp A.M."/>
            <person name="Babiker E."/>
            <person name="Staton M."/>
        </authorList>
    </citation>
    <scope>NUCLEOTIDE SEQUENCE [LARGE SCALE GENOMIC DNA]</scope>
    <source>
        <strain evidence="2">cv. NJ 8807/NJ 8810</strain>
        <tissue evidence="1">Young leaf</tissue>
    </source>
</reference>
<name>A0ACB7Z4Q4_9ERIC</name>
<keyword evidence="2" id="KW-1185">Reference proteome</keyword>
<evidence type="ECO:0000313" key="2">
    <source>
        <dbReference type="Proteomes" id="UP000828048"/>
    </source>
</evidence>
<accession>A0ACB7Z4Q4</accession>
<sequence>MEFEQPIFGSQKANENPTHSQTYRVRSNSSSGESSPRRSLSELLAHNDPIVNRGLDSFGNPERGVIPKGVSSDKKMAWLRSEIIGGDVEFQTPFGKRRLTYADHTASGRCLHYIENYIMDNVLPSYGNSHTTDSYVGNKTTKTVHEAAEYVKRCLGGGHDDALIFCGSGSTAAIKRLQEVMGISIPSIMRERVLKCLSVEERWVVFVGPYEHHSNVLSWRQSLAEVVEIGLDENGLLNVEELQLQLGSYQGTNRPMLGSFSACSNVTGTFTDTRALARLLHTHGAFACFDFAASGPYVEIEMRSGEMDGYDAVFLSPHKFLGGPGTPGILLLSKSLYQLKSSPPSTCGGGTVDFVNSFSEKDTLYVQNIEEREDAGTPPIIQKVRAALAFWVKEYIGYQVIEKQEEKYIEKALERLLPNQNIWILGNTSAKRQAIMSFLIYTTSYSSSAETMSSGYGGGEVKGLYMWRETGNKREKPLHGPFVAKLLNDLFGIQARGGCACAGPYGHTLLKVDEPRSLAFRSAIQQGYNAVKPGWTRVSFPYYMSIEEFEFVLAALEFIAIYGQRFLPLYSLNWKTGAWSFKKKTLRETLQAIEHNSNFYGMPMASVVLALNLENHAAKDFGNEDNTDFGVIGKFASYLETAKRIANLLPKFPPPRKREGSGDHHRGSPTSVDGQPQPQRSPTSVDHRPFESHHHQPKRSFTSVDGHHHRLLGILTPLSPPRSHFQCDRFQEMSKTLRVLNAVRNHDIGILLIIQQYKLLTPSVLVGRLINAHQHVLALWMSEYLGMKQVG</sequence>
<dbReference type="Proteomes" id="UP000828048">
    <property type="component" value="Chromosome 4"/>
</dbReference>
<proteinExistence type="predicted"/>
<gene>
    <name evidence="1" type="ORF">Vadar_015334</name>
</gene>
<comment type="caution">
    <text evidence="1">The sequence shown here is derived from an EMBL/GenBank/DDBJ whole genome shotgun (WGS) entry which is preliminary data.</text>
</comment>
<dbReference type="EMBL" id="CM037154">
    <property type="protein sequence ID" value="KAH7860596.1"/>
    <property type="molecule type" value="Genomic_DNA"/>
</dbReference>
<protein>
    <submittedName>
        <fullName evidence="1">Uncharacterized protein</fullName>
    </submittedName>
</protein>
<evidence type="ECO:0000313" key="1">
    <source>
        <dbReference type="EMBL" id="KAH7860596.1"/>
    </source>
</evidence>
<organism evidence="1 2">
    <name type="scientific">Vaccinium darrowii</name>
    <dbReference type="NCBI Taxonomy" id="229202"/>
    <lineage>
        <taxon>Eukaryota</taxon>
        <taxon>Viridiplantae</taxon>
        <taxon>Streptophyta</taxon>
        <taxon>Embryophyta</taxon>
        <taxon>Tracheophyta</taxon>
        <taxon>Spermatophyta</taxon>
        <taxon>Magnoliopsida</taxon>
        <taxon>eudicotyledons</taxon>
        <taxon>Gunneridae</taxon>
        <taxon>Pentapetalae</taxon>
        <taxon>asterids</taxon>
        <taxon>Ericales</taxon>
        <taxon>Ericaceae</taxon>
        <taxon>Vaccinioideae</taxon>
        <taxon>Vaccinieae</taxon>
        <taxon>Vaccinium</taxon>
    </lineage>
</organism>